<evidence type="ECO:0000256" key="4">
    <source>
        <dbReference type="ARBA" id="ARBA00022692"/>
    </source>
</evidence>
<sequence>MSLQMSLVFGALIGQMGILVLLLLPLPLSVRTKIVEIYDLLGNSTNVKVGIVFSVSLLGLSFIDCVQRLGRYGFNSPYFTNFNAVASQGNLTYDQLATKFYTQRNLYLNGAVLYLTLSIYTMITIIKKLVKKEIEYRNLSQINEGEFASNEEEIAKYKELIKQKEIDIKTFKKQVEGLQKSYNDLTPSNETSKTD</sequence>
<dbReference type="AlphaFoldDB" id="A0A1E4RCY5"/>
<evidence type="ECO:0000313" key="16">
    <source>
        <dbReference type="Proteomes" id="UP000095085"/>
    </source>
</evidence>
<dbReference type="Pfam" id="PF18035">
    <property type="entry name" value="Bap31_Bap29_C"/>
    <property type="match status" value="1"/>
</dbReference>
<evidence type="ECO:0000256" key="7">
    <source>
        <dbReference type="ARBA" id="ARBA00022927"/>
    </source>
</evidence>
<evidence type="ECO:0000256" key="3">
    <source>
        <dbReference type="ARBA" id="ARBA00022448"/>
    </source>
</evidence>
<dbReference type="GO" id="GO:0070973">
    <property type="term" value="P:protein localization to endoplasmic reticulum exit site"/>
    <property type="evidence" value="ECO:0007669"/>
    <property type="project" value="UniProtKB-UniRule"/>
</dbReference>
<proteinExistence type="inferred from homology"/>
<feature type="domain" description="BAP29/BAP31 transmembrane" evidence="13">
    <location>
        <begin position="1"/>
        <end position="138"/>
    </location>
</feature>
<evidence type="ECO:0000256" key="6">
    <source>
        <dbReference type="ARBA" id="ARBA00022892"/>
    </source>
</evidence>
<comment type="subcellular location">
    <subcellularLocation>
        <location evidence="1 11">Endoplasmic reticulum membrane</location>
        <topology evidence="1 11">Multi-pass membrane protein</topology>
    </subcellularLocation>
</comment>
<keyword evidence="5 11" id="KW-0256">Endoplasmic reticulum</keyword>
<dbReference type="EMBL" id="KV454545">
    <property type="protein sequence ID" value="ODV65096.1"/>
    <property type="molecule type" value="Genomic_DNA"/>
</dbReference>
<dbReference type="GO" id="GO:0006886">
    <property type="term" value="P:intracellular protein transport"/>
    <property type="evidence" value="ECO:0007669"/>
    <property type="project" value="UniProtKB-UniRule"/>
</dbReference>
<keyword evidence="3 11" id="KW-0813">Transport</keyword>
<comment type="similarity">
    <text evidence="2 11">Belongs to the BCAP29/BCAP31 family.</text>
</comment>
<dbReference type="RefSeq" id="XP_020074163.1">
    <property type="nucleotide sequence ID" value="XM_020219025.1"/>
</dbReference>
<organism evidence="15 16">
    <name type="scientific">Hyphopichia burtonii NRRL Y-1933</name>
    <dbReference type="NCBI Taxonomy" id="984485"/>
    <lineage>
        <taxon>Eukaryota</taxon>
        <taxon>Fungi</taxon>
        <taxon>Dikarya</taxon>
        <taxon>Ascomycota</taxon>
        <taxon>Saccharomycotina</taxon>
        <taxon>Pichiomycetes</taxon>
        <taxon>Debaryomycetaceae</taxon>
        <taxon>Hyphopichia</taxon>
    </lineage>
</organism>
<evidence type="ECO:0000256" key="10">
    <source>
        <dbReference type="ARBA" id="ARBA00023136"/>
    </source>
</evidence>
<dbReference type="Pfam" id="PF05529">
    <property type="entry name" value="Bap31"/>
    <property type="match status" value="1"/>
</dbReference>
<keyword evidence="9 12" id="KW-0175">Coiled coil</keyword>
<keyword evidence="7 11" id="KW-0653">Protein transport</keyword>
<evidence type="ECO:0000256" key="1">
    <source>
        <dbReference type="ARBA" id="ARBA00004477"/>
    </source>
</evidence>
<name>A0A1E4RCY5_9ASCO</name>
<dbReference type="InterPro" id="IPR040463">
    <property type="entry name" value="BAP29/BAP31_N"/>
</dbReference>
<evidence type="ECO:0000256" key="5">
    <source>
        <dbReference type="ARBA" id="ARBA00022824"/>
    </source>
</evidence>
<keyword evidence="4 11" id="KW-0812">Transmembrane</keyword>
<evidence type="ECO:0000313" key="15">
    <source>
        <dbReference type="EMBL" id="ODV65096.1"/>
    </source>
</evidence>
<evidence type="ECO:0000256" key="12">
    <source>
        <dbReference type="SAM" id="Coils"/>
    </source>
</evidence>
<evidence type="ECO:0000256" key="11">
    <source>
        <dbReference type="RuleBase" id="RU367026"/>
    </source>
</evidence>
<keyword evidence="8 11" id="KW-1133">Transmembrane helix</keyword>
<dbReference type="Proteomes" id="UP000095085">
    <property type="component" value="Unassembled WGS sequence"/>
</dbReference>
<dbReference type="InterPro" id="IPR041672">
    <property type="entry name" value="Bap31/Bap29_C"/>
</dbReference>
<dbReference type="PANTHER" id="PTHR12701">
    <property type="entry name" value="BCR-ASSOCIATED PROTEIN, BAP"/>
    <property type="match status" value="1"/>
</dbReference>
<protein>
    <recommendedName>
        <fullName evidence="11">Endoplasmic reticulum transmembrane protein</fullName>
    </recommendedName>
</protein>
<dbReference type="PANTHER" id="PTHR12701:SF19">
    <property type="entry name" value="ENDOPLASMIC RETICULUM TRANSMEMBRANE PROTEIN 1-RELATED"/>
    <property type="match status" value="1"/>
</dbReference>
<dbReference type="STRING" id="984485.A0A1E4RCY5"/>
<keyword evidence="10 11" id="KW-0472">Membrane</keyword>
<dbReference type="GO" id="GO:0006888">
    <property type="term" value="P:endoplasmic reticulum to Golgi vesicle-mediated transport"/>
    <property type="evidence" value="ECO:0007669"/>
    <property type="project" value="UniProtKB-UniRule"/>
</dbReference>
<dbReference type="InterPro" id="IPR008417">
    <property type="entry name" value="BAP29/BAP31"/>
</dbReference>
<feature type="transmembrane region" description="Helical" evidence="11">
    <location>
        <begin position="6"/>
        <end position="28"/>
    </location>
</feature>
<evidence type="ECO:0000256" key="8">
    <source>
        <dbReference type="ARBA" id="ARBA00022989"/>
    </source>
</evidence>
<feature type="transmembrane region" description="Helical" evidence="11">
    <location>
        <begin position="49"/>
        <end position="69"/>
    </location>
</feature>
<evidence type="ECO:0000259" key="13">
    <source>
        <dbReference type="Pfam" id="PF05529"/>
    </source>
</evidence>
<dbReference type="OrthoDB" id="435607at2759"/>
<feature type="coiled-coil region" evidence="12">
    <location>
        <begin position="147"/>
        <end position="181"/>
    </location>
</feature>
<gene>
    <name evidence="15" type="ORF">HYPBUDRAFT_114191</name>
</gene>
<keyword evidence="6 11" id="KW-0931">ER-Golgi transport</keyword>
<evidence type="ECO:0000259" key="14">
    <source>
        <dbReference type="Pfam" id="PF18035"/>
    </source>
</evidence>
<feature type="domain" description="Bap31/Bap29 cytoplasmic coiled-coil" evidence="14">
    <location>
        <begin position="152"/>
        <end position="188"/>
    </location>
</feature>
<accession>A0A1E4RCY5</accession>
<dbReference type="GO" id="GO:0005789">
    <property type="term" value="C:endoplasmic reticulum membrane"/>
    <property type="evidence" value="ECO:0007669"/>
    <property type="project" value="UniProtKB-SubCell"/>
</dbReference>
<feature type="transmembrane region" description="Helical" evidence="11">
    <location>
        <begin position="106"/>
        <end position="126"/>
    </location>
</feature>
<comment type="function">
    <text evidence="11">May play a role in anterograde transport of membrane proteins from the endoplasmic reticulum to the Golgi.</text>
</comment>
<keyword evidence="16" id="KW-1185">Reference proteome</keyword>
<reference evidence="16" key="1">
    <citation type="submission" date="2016-05" db="EMBL/GenBank/DDBJ databases">
        <title>Comparative genomics of biotechnologically important yeasts.</title>
        <authorList>
            <consortium name="DOE Joint Genome Institute"/>
            <person name="Riley R."/>
            <person name="Haridas S."/>
            <person name="Wolfe K.H."/>
            <person name="Lopes M.R."/>
            <person name="Hittinger C.T."/>
            <person name="Goker M."/>
            <person name="Salamov A."/>
            <person name="Wisecaver J."/>
            <person name="Long T.M."/>
            <person name="Aerts A.L."/>
            <person name="Barry K."/>
            <person name="Choi C."/>
            <person name="Clum A."/>
            <person name="Coughlan A.Y."/>
            <person name="Deshpande S."/>
            <person name="Douglass A.P."/>
            <person name="Hanson S.J."/>
            <person name="Klenk H.-P."/>
            <person name="Labutti K."/>
            <person name="Lapidus A."/>
            <person name="Lindquist E."/>
            <person name="Lipzen A."/>
            <person name="Meier-Kolthoff J.P."/>
            <person name="Ohm R.A."/>
            <person name="Otillar R.P."/>
            <person name="Pangilinan J."/>
            <person name="Peng Y."/>
            <person name="Rokas A."/>
            <person name="Rosa C.A."/>
            <person name="Scheuner C."/>
            <person name="Sibirny A.A."/>
            <person name="Slot J.C."/>
            <person name="Stielow J.B."/>
            <person name="Sun H."/>
            <person name="Kurtzman C.P."/>
            <person name="Blackwell M."/>
            <person name="Grigoriev I.V."/>
            <person name="Jeffries T.W."/>
        </authorList>
    </citation>
    <scope>NUCLEOTIDE SEQUENCE [LARGE SCALE GENOMIC DNA]</scope>
    <source>
        <strain evidence="16">NRRL Y-1933</strain>
    </source>
</reference>
<dbReference type="GeneID" id="30993575"/>
<evidence type="ECO:0000256" key="9">
    <source>
        <dbReference type="ARBA" id="ARBA00023054"/>
    </source>
</evidence>
<evidence type="ECO:0000256" key="2">
    <source>
        <dbReference type="ARBA" id="ARBA00007956"/>
    </source>
</evidence>